<organism evidence="1 2">
    <name type="scientific">Entomophthora muscae</name>
    <dbReference type="NCBI Taxonomy" id="34485"/>
    <lineage>
        <taxon>Eukaryota</taxon>
        <taxon>Fungi</taxon>
        <taxon>Fungi incertae sedis</taxon>
        <taxon>Zoopagomycota</taxon>
        <taxon>Entomophthoromycotina</taxon>
        <taxon>Entomophthoromycetes</taxon>
        <taxon>Entomophthorales</taxon>
        <taxon>Entomophthoraceae</taxon>
        <taxon>Entomophthora</taxon>
    </lineage>
</organism>
<accession>A0ACC2TE24</accession>
<sequence>MNNRADDKGQQLQLMAIQHPSGKVSMERFFNISLVNLDQLCKDLQASEHVKDYIQHFAHPVICHNQGLNSLVPHQVVQTLRHQGLDSNRIATVTAHIKENRTVICELVQEVTILRQFSGSTPLDGSQPTCFIYFFLLKHNDKQEYPETSNHLSKLQEEVNKVSIDLNFIYREFGKFKHKIDEFQAEKATFLLLLNQLESSSLLGKTTVQ</sequence>
<reference evidence="1" key="1">
    <citation type="submission" date="2022-04" db="EMBL/GenBank/DDBJ databases">
        <title>Genome of the entomopathogenic fungus Entomophthora muscae.</title>
        <authorList>
            <person name="Elya C."/>
            <person name="Lovett B.R."/>
            <person name="Lee E."/>
            <person name="Macias A.M."/>
            <person name="Hajek A.E."/>
            <person name="De Bivort B.L."/>
            <person name="Kasson M.T."/>
            <person name="De Fine Licht H.H."/>
            <person name="Stajich J.E."/>
        </authorList>
    </citation>
    <scope>NUCLEOTIDE SEQUENCE</scope>
    <source>
        <strain evidence="1">Berkeley</strain>
    </source>
</reference>
<keyword evidence="2" id="KW-1185">Reference proteome</keyword>
<proteinExistence type="predicted"/>
<dbReference type="EMBL" id="QTSX02002970">
    <property type="protein sequence ID" value="KAJ9072735.1"/>
    <property type="molecule type" value="Genomic_DNA"/>
</dbReference>
<gene>
    <name evidence="1" type="ORF">DSO57_1024234</name>
</gene>
<dbReference type="Proteomes" id="UP001165960">
    <property type="component" value="Unassembled WGS sequence"/>
</dbReference>
<comment type="caution">
    <text evidence="1">The sequence shown here is derived from an EMBL/GenBank/DDBJ whole genome shotgun (WGS) entry which is preliminary data.</text>
</comment>
<protein>
    <submittedName>
        <fullName evidence="1">Uncharacterized protein</fullName>
    </submittedName>
</protein>
<name>A0ACC2TE24_9FUNG</name>
<evidence type="ECO:0000313" key="2">
    <source>
        <dbReference type="Proteomes" id="UP001165960"/>
    </source>
</evidence>
<evidence type="ECO:0000313" key="1">
    <source>
        <dbReference type="EMBL" id="KAJ9072735.1"/>
    </source>
</evidence>